<dbReference type="Gene3D" id="1.10.780.10">
    <property type="entry name" value="Hydroxylamine Oxidoreductase, Chain A, domain 1"/>
    <property type="match status" value="1"/>
</dbReference>
<evidence type="ECO:0000313" key="2">
    <source>
        <dbReference type="Proteomes" id="UP001628193"/>
    </source>
</evidence>
<dbReference type="CDD" id="cd08168">
    <property type="entry name" value="Cytochrom_C3"/>
    <property type="match status" value="1"/>
</dbReference>
<keyword evidence="2" id="KW-1185">Reference proteome</keyword>
<protein>
    <submittedName>
        <fullName evidence="1">Hydroxylamine dehydrogenase</fullName>
        <ecNumber evidence="1">1.7.2.8</ecNumber>
    </submittedName>
</protein>
<proteinExistence type="predicted"/>
<evidence type="ECO:0000313" key="1">
    <source>
        <dbReference type="EMBL" id="GAB0058113.1"/>
    </source>
</evidence>
<dbReference type="SUPFAM" id="SSF48695">
    <property type="entry name" value="Multiheme cytochromes"/>
    <property type="match status" value="1"/>
</dbReference>
<dbReference type="EMBL" id="BAAFGK010000004">
    <property type="protein sequence ID" value="GAB0058113.1"/>
    <property type="molecule type" value="Genomic_DNA"/>
</dbReference>
<dbReference type="InterPro" id="IPR036280">
    <property type="entry name" value="Multihaem_cyt_sf"/>
</dbReference>
<name>A0ABQ0CB39_9PROT</name>
<dbReference type="Pfam" id="PF13447">
    <property type="entry name" value="Multi-haem_cyto"/>
    <property type="match status" value="1"/>
</dbReference>
<dbReference type="Gene3D" id="1.20.850.10">
    <property type="entry name" value="Hydroxylamine Oxidoreductase, Chain A, domain 2"/>
    <property type="match status" value="1"/>
</dbReference>
<keyword evidence="1" id="KW-0560">Oxidoreductase</keyword>
<reference evidence="1 2" key="1">
    <citation type="submission" date="2024-09" db="EMBL/GenBank/DDBJ databases">
        <title>Draft genome sequence of Candidatus Magnetaquicoccaceae bacterium FCR-1.</title>
        <authorList>
            <person name="Shimoshige H."/>
            <person name="Shimamura S."/>
            <person name="Taoka A."/>
            <person name="Kobayashi H."/>
            <person name="Maekawa T."/>
        </authorList>
    </citation>
    <scope>NUCLEOTIDE SEQUENCE [LARGE SCALE GENOMIC DNA]</scope>
    <source>
        <strain evidence="1 2">FCR-1</strain>
    </source>
</reference>
<organism evidence="1 2">
    <name type="scientific">Candidatus Magnetaquiglobus chichijimensis</name>
    <dbReference type="NCBI Taxonomy" id="3141448"/>
    <lineage>
        <taxon>Bacteria</taxon>
        <taxon>Pseudomonadati</taxon>
        <taxon>Pseudomonadota</taxon>
        <taxon>Magnetococcia</taxon>
        <taxon>Magnetococcales</taxon>
        <taxon>Candidatus Magnetaquicoccaceae</taxon>
        <taxon>Candidatus Magnetaquiglobus</taxon>
    </lineage>
</organism>
<gene>
    <name evidence="1" type="ORF">SIID45300_02457</name>
</gene>
<accession>A0ABQ0CB39</accession>
<comment type="caution">
    <text evidence="1">The sequence shown here is derived from an EMBL/GenBank/DDBJ whole genome shotgun (WGS) entry which is preliminary data.</text>
</comment>
<dbReference type="EC" id="1.7.2.8" evidence="1"/>
<dbReference type="Proteomes" id="UP001628193">
    <property type="component" value="Unassembled WGS sequence"/>
</dbReference>
<sequence length="429" mass="49689">MLFWPWFAWSGMDPAATGTGEHAEHWRPDPMHEYWDPGTYHQPERDRVEGIFKGEACLECHVVVTPGIVKDWRDSRHAQSKEPVLCPACHGEDHQKLSFPTPQTCGTCHPQRLAQMEEEKKYGFPSHALAMERAVDSKHFADKPKAEVASCLQCHSVATKCDSCHTRHRFDAAEARRPEACITCHSGPPHPDDESFFDSAHGRIYQQQGKQWDWRQPLAKGRYPAPTCAYCHMKDGNHQVADKAVWKFGIRQINPRSAENQIKRKRWLELCTDCHAPEVARRFFGELDAERSLAWDKLHGVERLLKGLRGEGRLTPTARERPPYPMDWLSRLWPRERIGFYEGQASAFYNVGTIERDYFDLWYFTNLGAYKGMAHGSKEMSGRFHQRMEVQVEAIRNEAERLRGQTGEKKDLKPLWMEGDYTEFNRDHN</sequence>
<dbReference type="GO" id="GO:0033740">
    <property type="term" value="F:hydroxylamine oxidoreductase activity"/>
    <property type="evidence" value="ECO:0007669"/>
    <property type="project" value="UniProtKB-EC"/>
</dbReference>